<keyword evidence="1" id="KW-0472">Membrane</keyword>
<gene>
    <name evidence="2" type="ORF">A2903_00860</name>
</gene>
<evidence type="ECO:0000313" key="2">
    <source>
        <dbReference type="EMBL" id="OGI83215.1"/>
    </source>
</evidence>
<dbReference type="Proteomes" id="UP000178184">
    <property type="component" value="Unassembled WGS sequence"/>
</dbReference>
<keyword evidence="1" id="KW-0812">Transmembrane</keyword>
<reference evidence="2 3" key="1">
    <citation type="journal article" date="2016" name="Nat. Commun.">
        <title>Thousands of microbial genomes shed light on interconnected biogeochemical processes in an aquifer system.</title>
        <authorList>
            <person name="Anantharaman K."/>
            <person name="Brown C.T."/>
            <person name="Hug L.A."/>
            <person name="Sharon I."/>
            <person name="Castelle C.J."/>
            <person name="Probst A.J."/>
            <person name="Thomas B.C."/>
            <person name="Singh A."/>
            <person name="Wilkins M.J."/>
            <person name="Karaoz U."/>
            <person name="Brodie E.L."/>
            <person name="Williams K.H."/>
            <person name="Hubbard S.S."/>
            <person name="Banfield J.F."/>
        </authorList>
    </citation>
    <scope>NUCLEOTIDE SEQUENCE [LARGE SCALE GENOMIC DNA]</scope>
</reference>
<evidence type="ECO:0008006" key="4">
    <source>
        <dbReference type="Google" id="ProtNLM"/>
    </source>
</evidence>
<feature type="transmembrane region" description="Helical" evidence="1">
    <location>
        <begin position="17"/>
        <end position="39"/>
    </location>
</feature>
<comment type="caution">
    <text evidence="2">The sequence shown here is derived from an EMBL/GenBank/DDBJ whole genome shotgun (WGS) entry which is preliminary data.</text>
</comment>
<protein>
    <recommendedName>
        <fullName evidence="4">Septum formation initiator</fullName>
    </recommendedName>
</protein>
<dbReference type="EMBL" id="MFUO01000033">
    <property type="protein sequence ID" value="OGI83215.1"/>
    <property type="molecule type" value="Genomic_DNA"/>
</dbReference>
<name>A0A1F6WN95_9BACT</name>
<proteinExistence type="predicted"/>
<keyword evidence="1" id="KW-1133">Transmembrane helix</keyword>
<dbReference type="AlphaFoldDB" id="A0A1F6WN95"/>
<evidence type="ECO:0000256" key="1">
    <source>
        <dbReference type="SAM" id="Phobius"/>
    </source>
</evidence>
<sequence>MFGNLRQLFNNPATRPVIVKTVIFVILLGIIFYATFGMAKSYLNTRSQKISKEKELKDMQVRLDTIVGESTKNDEFQKEKIVREKLHLTRPGEDLIVIIPKE</sequence>
<organism evidence="2 3">
    <name type="scientific">Candidatus Nomurabacteria bacterium RIFCSPLOWO2_01_FULL_33_17</name>
    <dbReference type="NCBI Taxonomy" id="1801764"/>
    <lineage>
        <taxon>Bacteria</taxon>
        <taxon>Candidatus Nomuraibacteriota</taxon>
    </lineage>
</organism>
<evidence type="ECO:0000313" key="3">
    <source>
        <dbReference type="Proteomes" id="UP000178184"/>
    </source>
</evidence>
<accession>A0A1F6WN95</accession>
<dbReference type="STRING" id="1801764.A2903_00860"/>